<evidence type="ECO:0000313" key="23">
    <source>
        <dbReference type="Proteomes" id="UP000044938"/>
    </source>
</evidence>
<evidence type="ECO:0000313" key="28">
    <source>
        <dbReference type="Proteomes" id="UP000048600"/>
    </source>
</evidence>
<dbReference type="EMBL" id="CQQC01000077">
    <property type="protein sequence ID" value="CNU27889.1"/>
    <property type="molecule type" value="Genomic_DNA"/>
</dbReference>
<dbReference type="Proteomes" id="UP000049023">
    <property type="component" value="Unassembled WGS sequence"/>
</dbReference>
<dbReference type="Proteomes" id="UP000039217">
    <property type="component" value="Unassembled WGS sequence"/>
</dbReference>
<evidence type="ECO:0000313" key="25">
    <source>
        <dbReference type="Proteomes" id="UP000046680"/>
    </source>
</evidence>
<keyword evidence="1" id="KW-1133">Transmembrane helix</keyword>
<evidence type="ECO:0000313" key="11">
    <source>
        <dbReference type="EMBL" id="COV06305.1"/>
    </source>
</evidence>
<evidence type="ECO:0000313" key="34">
    <source>
        <dbReference type="Proteomes" id="UP000236349"/>
    </source>
</evidence>
<reference evidence="17 33" key="4">
    <citation type="submission" date="2016-04" db="EMBL/GenBank/DDBJ databases">
        <authorList>
            <person name="Bigi M."/>
            <person name="Bigi F."/>
            <person name="Soria M.A."/>
        </authorList>
    </citation>
    <scope>NUCLEOTIDE SEQUENCE [LARGE SCALE GENOMIC DNA]</scope>
    <source>
        <strain evidence="17 33">6548</strain>
    </source>
</reference>
<dbReference type="Proteomes" id="UP000671119">
    <property type="component" value="Unassembled WGS sequence"/>
</dbReference>
<evidence type="ECO:0000313" key="21">
    <source>
        <dbReference type="Proteomes" id="UP000039021"/>
    </source>
</evidence>
<evidence type="ECO:0000313" key="31">
    <source>
        <dbReference type="Proteomes" id="UP000050139"/>
    </source>
</evidence>
<dbReference type="EMBL" id="QTBD01000205">
    <property type="protein sequence ID" value="REQ48754.1"/>
    <property type="molecule type" value="Genomic_DNA"/>
</dbReference>
<sequence length="65" mass="6764">MNCALGFDTKPILLASYVTHGARRATANQFERPAKGAGVLMALLILGEMAGFAVVVTGVVFGQLV</sequence>
<dbReference type="Proteomes" id="UP000256381">
    <property type="component" value="Unassembled WGS sequence"/>
</dbReference>
<evidence type="ECO:0000313" key="26">
    <source>
        <dbReference type="Proteomes" id="UP000046947"/>
    </source>
</evidence>
<dbReference type="EMBL" id="CGCX01000001">
    <property type="protein sequence ID" value="CFR64185.1"/>
    <property type="molecule type" value="Genomic_DNA"/>
</dbReference>
<reference evidence="18 35" key="5">
    <citation type="journal article" date="2017" name="N. Engl. J. Med.">
        <title>Transmission of Extensively Drug-Resistant Tuberculosis in South Africa.</title>
        <authorList>
            <person name="Shah N.S."/>
            <person name="Auld S.C."/>
            <person name="Brust J.C."/>
            <person name="Mathema B."/>
            <person name="Ismail N."/>
            <person name="Moodley P."/>
            <person name="Mlisana K."/>
            <person name="Allana S."/>
            <person name="Campbell A."/>
            <person name="Mthiyane T."/>
            <person name="Morris N."/>
            <person name="Mpangase P."/>
            <person name="van der Meulen H."/>
            <person name="Omar S.V."/>
            <person name="Brown T.S."/>
            <person name="Narechania A."/>
            <person name="Shaskina E."/>
            <person name="Kapwata T."/>
            <person name="Kreiswirth B."/>
            <person name="Gandhi N.R."/>
        </authorList>
    </citation>
    <scope>NUCLEOTIDE SEQUENCE [LARGE SCALE GENOMIC DNA]</scope>
    <source>
        <strain evidence="18 35">32301_S10</strain>
    </source>
</reference>
<evidence type="ECO:0000313" key="20">
    <source>
        <dbReference type="Proteomes" id="UP000038802"/>
    </source>
</evidence>
<dbReference type="Proteomes" id="UP000050164">
    <property type="component" value="Unassembled WGS sequence"/>
</dbReference>
<evidence type="ECO:0000313" key="15">
    <source>
        <dbReference type="EMBL" id="COY97242.1"/>
    </source>
</evidence>
<dbReference type="Proteomes" id="UP000038802">
    <property type="component" value="Unassembled WGS sequence"/>
</dbReference>
<dbReference type="EMBL" id="CNGE01000949">
    <property type="protein sequence ID" value="CKT53215.1"/>
    <property type="molecule type" value="Genomic_DNA"/>
</dbReference>
<protein>
    <submittedName>
        <fullName evidence="15">Membrane protein</fullName>
    </submittedName>
</protein>
<dbReference type="EMBL" id="LWDQ01000001">
    <property type="protein sequence ID" value="OMH61842.1"/>
    <property type="molecule type" value="Genomic_DNA"/>
</dbReference>
<evidence type="ECO:0000313" key="14">
    <source>
        <dbReference type="EMBL" id="COX68327.1"/>
    </source>
</evidence>
<dbReference type="EMBL" id="CSAD01000096">
    <property type="protein sequence ID" value="COV08888.1"/>
    <property type="molecule type" value="Genomic_DNA"/>
</dbReference>
<dbReference type="EMBL" id="COPH01000004">
    <property type="protein sequence ID" value="CLV64402.1"/>
    <property type="molecule type" value="Genomic_DNA"/>
</dbReference>
<reference evidence="18" key="8">
    <citation type="submission" date="2018-07" db="EMBL/GenBank/DDBJ databases">
        <authorList>
            <person name="Shah S."/>
            <person name="Brown T."/>
            <person name="Auld S."/>
            <person name="Bratton K."/>
            <person name="Narechania A."/>
            <person name="Mathema B."/>
            <person name="Gandhi N."/>
        </authorList>
    </citation>
    <scope>NUCLEOTIDE SEQUENCE</scope>
    <source>
        <strain evidence="18">32301_S10</strain>
    </source>
</reference>
<evidence type="ECO:0000313" key="27">
    <source>
        <dbReference type="Proteomes" id="UP000048289"/>
    </source>
</evidence>
<dbReference type="EMBL" id="CSAE01000025">
    <property type="protein sequence ID" value="COV06305.1"/>
    <property type="molecule type" value="Genomic_DNA"/>
</dbReference>
<evidence type="ECO:0000313" key="30">
    <source>
        <dbReference type="Proteomes" id="UP000049023"/>
    </source>
</evidence>
<evidence type="ECO:0000313" key="22">
    <source>
        <dbReference type="Proteomes" id="UP000039217"/>
    </source>
</evidence>
<dbReference type="EMBL" id="CP024614">
    <property type="protein sequence ID" value="AUS53088.1"/>
    <property type="molecule type" value="Genomic_DNA"/>
</dbReference>
<evidence type="ECO:0000313" key="17">
    <source>
        <dbReference type="EMBL" id="OMH61842.1"/>
    </source>
</evidence>
<feature type="transmembrane region" description="Helical" evidence="1">
    <location>
        <begin position="39"/>
        <end position="61"/>
    </location>
</feature>
<evidence type="ECO:0000313" key="5">
    <source>
        <dbReference type="EMBL" id="CFR64185.1"/>
    </source>
</evidence>
<dbReference type="EMBL" id="JAGIZI010000017">
    <property type="protein sequence ID" value="MBP0683816.1"/>
    <property type="molecule type" value="Genomic_DNA"/>
</dbReference>
<dbReference type="Proteomes" id="UP000189452">
    <property type="component" value="Chromosome"/>
</dbReference>
<evidence type="ECO:0000313" key="3">
    <source>
        <dbReference type="EMBL" id="CFE49018.1"/>
    </source>
</evidence>
<reference evidence="19 36" key="9">
    <citation type="submission" date="2018-08" db="EMBL/GenBank/DDBJ databases">
        <authorList>
            <person name="Fokvardsen B D."/>
            <person name="Norman A."/>
        </authorList>
    </citation>
    <scope>NUCLEOTIDE SEQUENCE [LARGE SCALE GENOMIC DNA]</scope>
    <source>
        <strain evidence="19 36">DKC2</strain>
    </source>
</reference>
<name>A0A045H9K9_MYCTX</name>
<evidence type="ECO:0000313" key="12">
    <source>
        <dbReference type="EMBL" id="COV08888.1"/>
    </source>
</evidence>
<evidence type="ECO:0000313" key="35">
    <source>
        <dbReference type="Proteomes" id="UP000256381"/>
    </source>
</evidence>
<accession>A0A045H9K9</accession>
<dbReference type="PATRIC" id="fig|1773.206.peg.235"/>
<keyword evidence="1" id="KW-0812">Transmembrane</keyword>
<evidence type="ECO:0000313" key="2">
    <source>
        <dbReference type="EMBL" id="AUS53088.1"/>
    </source>
</evidence>
<dbReference type="Proteomes" id="UP000045842">
    <property type="component" value="Unassembled WGS sequence"/>
</dbReference>
<reference evidence="2 34" key="7">
    <citation type="submission" date="2017-10" db="EMBL/GenBank/DDBJ databases">
        <title>Clinical isolate obtained from a human patient with meningeal tuberculosis in michoacan, Mexico.</title>
        <authorList>
            <person name="Guillen-Nepita A.L."/>
            <person name="Negrete-Paz A.M."/>
            <person name="Vazquez-Marrufo G."/>
            <person name="Cruz-Hernandez A."/>
            <person name="Fresia P."/>
            <person name="Naya H."/>
            <person name="Vazquez-Garciduenas M.S."/>
        </authorList>
    </citation>
    <scope>NUCLEOTIDE SEQUENCE [LARGE SCALE GENOMIC DNA]</scope>
    <source>
        <strain evidence="34">Beijing/MYC004</strain>
        <strain evidence="2">MYC004</strain>
    </source>
</reference>
<dbReference type="Proteomes" id="UP000048289">
    <property type="component" value="Unassembled WGS sequence"/>
</dbReference>
<evidence type="ECO:0000313" key="13">
    <source>
        <dbReference type="EMBL" id="COV87946.1"/>
    </source>
</evidence>
<keyword evidence="1" id="KW-0472">Membrane</keyword>
<evidence type="ECO:0000313" key="4">
    <source>
        <dbReference type="EMBL" id="CFE84251.1"/>
    </source>
</evidence>
<dbReference type="Proteomes" id="UP000039021">
    <property type="component" value="Unassembled WGS sequence"/>
</dbReference>
<dbReference type="Proteomes" id="UP000044938">
    <property type="component" value="Unassembled WGS sequence"/>
</dbReference>
<dbReference type="EMBL" id="CNFT01000625">
    <property type="protein sequence ID" value="CKS04481.1"/>
    <property type="molecule type" value="Genomic_DNA"/>
</dbReference>
<reference evidence="16 37" key="10">
    <citation type="submission" date="2021-03" db="EMBL/GenBank/DDBJ databases">
        <title>Whole Genome Sequencing of Mycobacterium tuberculosis clinical isolates from Arunachal Pradesh, India.</title>
        <authorList>
            <person name="Singh S."/>
            <person name="Mudliar S.R."/>
            <person name="Kulsum U."/>
            <person name="Rufai S.B."/>
            <person name="Singh P.K."/>
            <person name="Umpo M."/>
            <person name="Nyori M."/>
        </authorList>
    </citation>
    <scope>NUCLEOTIDE SEQUENCE [LARGE SCALE GENOMIC DNA]</scope>
    <source>
        <strain evidence="16 37">OMICS/BPL/0142/20/SP</strain>
    </source>
</reference>
<evidence type="ECO:0000256" key="1">
    <source>
        <dbReference type="SAM" id="Phobius"/>
    </source>
</evidence>
<dbReference type="Proteomes" id="UP000300237">
    <property type="component" value="Chromosome"/>
</dbReference>
<dbReference type="Proteomes" id="UP000046947">
    <property type="component" value="Unassembled WGS sequence"/>
</dbReference>
<evidence type="ECO:0000313" key="29">
    <source>
        <dbReference type="Proteomes" id="UP000048948"/>
    </source>
</evidence>
<evidence type="ECO:0000313" key="32">
    <source>
        <dbReference type="Proteomes" id="UP000050164"/>
    </source>
</evidence>
<dbReference type="AlphaFoldDB" id="A0A045H9K9"/>
<dbReference type="STRING" id="115862.BBG46_20045"/>
<dbReference type="EMBL" id="CFOE01001216">
    <property type="protein sequence ID" value="CFE49018.1"/>
    <property type="molecule type" value="Genomic_DNA"/>
</dbReference>
<evidence type="ECO:0000313" key="24">
    <source>
        <dbReference type="Proteomes" id="UP000045842"/>
    </source>
</evidence>
<evidence type="ECO:0000313" key="8">
    <source>
        <dbReference type="EMBL" id="CKT53215.1"/>
    </source>
</evidence>
<evidence type="ECO:0000313" key="7">
    <source>
        <dbReference type="EMBL" id="CKS04481.1"/>
    </source>
</evidence>
<evidence type="ECO:0000313" key="33">
    <source>
        <dbReference type="Proteomes" id="UP000189452"/>
    </source>
</evidence>
<dbReference type="Proteomes" id="UP000048948">
    <property type="component" value="Unassembled WGS sequence"/>
</dbReference>
<dbReference type="EMBL" id="CFOH01001384">
    <property type="protein sequence ID" value="CFE84251.1"/>
    <property type="molecule type" value="Genomic_DNA"/>
</dbReference>
<organism evidence="15 21">
    <name type="scientific">Mycobacterium tuberculosis</name>
    <dbReference type="NCBI Taxonomy" id="1773"/>
    <lineage>
        <taxon>Bacteria</taxon>
        <taxon>Bacillati</taxon>
        <taxon>Actinomycetota</taxon>
        <taxon>Actinomycetes</taxon>
        <taxon>Mycobacteriales</taxon>
        <taxon>Mycobacteriaceae</taxon>
        <taxon>Mycobacterium</taxon>
        <taxon>Mycobacterium tuberculosis complex</taxon>
    </lineage>
</organism>
<reference evidence="11" key="2">
    <citation type="submission" date="2015-03" db="EMBL/GenBank/DDBJ databases">
        <authorList>
            <person name="Murphy D."/>
        </authorList>
    </citation>
    <scope>NUCLEOTIDE SEQUENCE [LARGE SCALE GENOMIC DNA]</scope>
    <source>
        <strain evidence="11">K00500041</strain>
    </source>
</reference>
<reference evidence="17 33" key="6">
    <citation type="submission" date="2017-02" db="EMBL/GenBank/DDBJ databases">
        <title>Protein polymorphisms may explain contrasting epidemiological fitness of two variants of a multidrug-resistant Mycobacterium tuberculosis strain.</title>
        <authorList>
            <person name="Bigi M.M."/>
            <person name="Lopez B."/>
            <person name="Blanco F.C."/>
            <person name="Sasiain M.C."/>
            <person name="De La Barrera S."/>
            <person name="Ritacco V."/>
            <person name="Bigi F."/>
            <person name="Soria M.A."/>
        </authorList>
    </citation>
    <scope>NUCLEOTIDE SEQUENCE [LARGE SCALE GENOMIC DNA]</scope>
    <source>
        <strain evidence="17 33">6548</strain>
    </source>
</reference>
<reference evidence="15 31" key="1">
    <citation type="submission" date="2015-03" db="EMBL/GenBank/DDBJ databases">
        <authorList>
            <consortium name="Pathogen Informatics"/>
            <person name="Murphy D."/>
        </authorList>
    </citation>
    <scope>NUCLEOTIDE SEQUENCE</scope>
    <source>
        <strain evidence="9 31">0268S</strain>
        <strain evidence="15">N09902308</strain>
    </source>
</reference>
<evidence type="ECO:0000313" key="6">
    <source>
        <dbReference type="EMBL" id="CKR59098.1"/>
    </source>
</evidence>
<evidence type="ECO:0000313" key="19">
    <source>
        <dbReference type="EMBL" id="VCU52187.1"/>
    </source>
</evidence>
<dbReference type="Proteomes" id="UP000050139">
    <property type="component" value="Unassembled WGS sequence"/>
</dbReference>
<dbReference type="RefSeq" id="WP_003399803.1">
    <property type="nucleotide sequence ID" value="NZ_AP017901.1"/>
</dbReference>
<evidence type="ECO:0000313" key="10">
    <source>
        <dbReference type="EMBL" id="CNU27889.1"/>
    </source>
</evidence>
<evidence type="ECO:0000313" key="36">
    <source>
        <dbReference type="Proteomes" id="UP000300237"/>
    </source>
</evidence>
<dbReference type="EMBL" id="CHKL01001100">
    <property type="protein sequence ID" value="COX68327.1"/>
    <property type="molecule type" value="Genomic_DNA"/>
</dbReference>
<dbReference type="EMBL" id="CSBK01001654">
    <property type="protein sequence ID" value="COY97242.1"/>
    <property type="molecule type" value="Genomic_DNA"/>
</dbReference>
<reference evidence="20 21" key="3">
    <citation type="submission" date="2015-03" db="EMBL/GenBank/DDBJ databases">
        <authorList>
            <consortium name="Pathogen Informatics"/>
        </authorList>
    </citation>
    <scope>NUCLEOTIDE SEQUENCE [LARGE SCALE GENOMIC DNA]</scope>
    <source>
        <strain evidence="8 29">Bir 172</strain>
        <strain evidence="7 32">Bir 185</strain>
        <strain evidence="6 30">Bir 187</strain>
        <strain evidence="5 25">C09601061</strain>
        <strain evidence="10 22">D00501624</strain>
        <strain evidence="12 24">G09801536</strain>
        <strain evidence="3 27">G09901357</strain>
        <strain evidence="4 26">H09601792</strain>
        <strain evidence="20">K00500041</strain>
        <strain evidence="13 23">M09401471</strain>
        <strain evidence="21">N09902308</strain>
        <strain evidence="14 28">P00601463</strain>
    </source>
</reference>
<dbReference type="EMBL" id="CSAJ01000100">
    <property type="protein sequence ID" value="COV87946.1"/>
    <property type="molecule type" value="Genomic_DNA"/>
</dbReference>
<evidence type="ECO:0000313" key="16">
    <source>
        <dbReference type="EMBL" id="MBP0683816.1"/>
    </source>
</evidence>
<dbReference type="EMBL" id="LR027516">
    <property type="protein sequence ID" value="VCU52187.1"/>
    <property type="molecule type" value="Genomic_DNA"/>
</dbReference>
<evidence type="ECO:0000313" key="9">
    <source>
        <dbReference type="EMBL" id="CLV64402.1"/>
    </source>
</evidence>
<dbReference type="Proteomes" id="UP000236349">
    <property type="component" value="Chromosome"/>
</dbReference>
<dbReference type="EMBL" id="CNFU01000307">
    <property type="protein sequence ID" value="CKR59098.1"/>
    <property type="molecule type" value="Genomic_DNA"/>
</dbReference>
<proteinExistence type="predicted"/>
<evidence type="ECO:0000313" key="18">
    <source>
        <dbReference type="EMBL" id="REQ48754.1"/>
    </source>
</evidence>
<gene>
    <name evidence="17" type="ORF">A4S10_04042</name>
    <name evidence="2" type="ORF">CAB90_04322</name>
    <name evidence="19" type="ORF">DKC2_4108</name>
    <name evidence="18" type="ORF">DSJ38_17625</name>
    <name evidence="5" type="ORF">ERS007657_00004</name>
    <name evidence="10" type="ORF">ERS007661_00403</name>
    <name evidence="12" type="ORF">ERS007679_01007</name>
    <name evidence="3" type="ORF">ERS007681_04608</name>
    <name evidence="4" type="ORF">ERS007688_04496</name>
    <name evidence="11" type="ORF">ERS007703_00418</name>
    <name evidence="13" type="ORF">ERS007720_01105</name>
    <name evidence="15" type="ORF">ERS007739_03260</name>
    <name evidence="14" type="ORF">ERS007741_04647</name>
    <name evidence="8" type="ORF">ERS027646_03753</name>
    <name evidence="7" type="ORF">ERS027659_02561</name>
    <name evidence="6" type="ORF">ERS027661_01702</name>
    <name evidence="9" type="ORF">ERS094118_00785</name>
    <name evidence="16" type="ORF">J8J21_11905</name>
</gene>
<dbReference type="Proteomes" id="UP000046680">
    <property type="component" value="Unassembled WGS sequence"/>
</dbReference>
<dbReference type="Proteomes" id="UP000048600">
    <property type="component" value="Unassembled WGS sequence"/>
</dbReference>
<evidence type="ECO:0000313" key="37">
    <source>
        <dbReference type="Proteomes" id="UP000671119"/>
    </source>
</evidence>